<dbReference type="EMBL" id="AP012279">
    <property type="protein sequence ID" value="BAL79745.1"/>
    <property type="molecule type" value="Genomic_DNA"/>
</dbReference>
<name>A0AAI8MJP4_9BRAD</name>
<evidence type="ECO:0000256" key="2">
    <source>
        <dbReference type="SAM" id="SignalP"/>
    </source>
</evidence>
<comment type="similarity">
    <text evidence="1">Belongs to the Omp25/RopB family.</text>
</comment>
<accession>A0AAI8MJP4</accession>
<gene>
    <name evidence="3" type="ORF">S23_65660</name>
</gene>
<sequence length="749" mass="78854">MPVSADLLSAPAPLRRSLLAGTSLLALAGPAFAADLPIATKAPPPAIAASWAGFYLGAHGGYGWKKDDFSQSDNFTFTAPQHINGVKSQGAVYGGHAGYNWQFGRAVTGLELDFSAGDIKGSNSISETTLAGTRTVTLSLAENVKYLGSARARLGWLPTDNLLLYGTAGLAWERLDVTASSLLTDSPPAAPATQLITTKTAIDKFGWVAGVGAEMMLGSPNWIGRVEYLHYDFGQIQTATSFDRVGGFTPELSTAGSQTIDLVRAGVSYKFGEPAHVNSLAYYGKAPVAPPQASWAGFYLGVHGGYGWGDDPFTVPGTVFMFPDGTSINGVKSKGWAAGGHMGHNWQYGRAVAGLEIDLSAADIKGTSNTLFRDIGGGSSISVSVNEKVKYLGTARARLGWSPLDSLLLYGTAGLAWERLENGSTFVQADPLGTVTGASNVPADRFGWVAGAGGEVMLGSSNWIGRIEYLHYDFGRVFQEQTFSLSGAPPVSLAVTAGHQTIDLVRAGVSYKFGPDVAVTSPAAAMYAKAPRVPPPSASWVGFYLGAHAGYGWKENDFALSFFDTFVGGIKSKGWLAGGQAGYNWQYASVVAGLEIDGGATGIKGSSATAISPPFNLTLSDNVKYLGTARARLGWTPAPTWLLYGTGGLAWERVHRSSFEFDAFPGTPATSTNEAARDHFGWAAGAGVETFIGSPNWIARLEYLHYDFGKVESTFSTISTAAGTATTIEKGGRQTIDTVRVGVSYKFTP</sequence>
<organism evidence="3 4">
    <name type="scientific">Bradyrhizobium cosmicum</name>
    <dbReference type="NCBI Taxonomy" id="1404864"/>
    <lineage>
        <taxon>Bacteria</taxon>
        <taxon>Pseudomonadati</taxon>
        <taxon>Pseudomonadota</taxon>
        <taxon>Alphaproteobacteria</taxon>
        <taxon>Hyphomicrobiales</taxon>
        <taxon>Nitrobacteraceae</taxon>
        <taxon>Bradyrhizobium</taxon>
    </lineage>
</organism>
<dbReference type="InterPro" id="IPR011250">
    <property type="entry name" value="OMP/PagP_B-barrel"/>
</dbReference>
<dbReference type="Proteomes" id="UP000007886">
    <property type="component" value="Chromosome"/>
</dbReference>
<evidence type="ECO:0000313" key="3">
    <source>
        <dbReference type="EMBL" id="BAL79745.1"/>
    </source>
</evidence>
<dbReference type="KEGG" id="brs:S23_65660"/>
<feature type="chain" id="PRO_5042517563" evidence="2">
    <location>
        <begin position="34"/>
        <end position="749"/>
    </location>
</feature>
<keyword evidence="2" id="KW-0732">Signal</keyword>
<dbReference type="Gene3D" id="2.40.160.20">
    <property type="match status" value="3"/>
</dbReference>
<evidence type="ECO:0000256" key="1">
    <source>
        <dbReference type="ARBA" id="ARBA00038306"/>
    </source>
</evidence>
<dbReference type="PANTHER" id="PTHR34001:SF3">
    <property type="entry name" value="BLL7405 PROTEIN"/>
    <property type="match status" value="1"/>
</dbReference>
<dbReference type="AlphaFoldDB" id="A0AAI8MJP4"/>
<dbReference type="SUPFAM" id="SSF56925">
    <property type="entry name" value="OMPA-like"/>
    <property type="match status" value="3"/>
</dbReference>
<dbReference type="InterPro" id="IPR051692">
    <property type="entry name" value="OMP-like"/>
</dbReference>
<keyword evidence="4" id="KW-1185">Reference proteome</keyword>
<proteinExistence type="inferred from homology"/>
<protein>
    <submittedName>
        <fullName evidence="3">Outer membrane protein</fullName>
    </submittedName>
</protein>
<evidence type="ECO:0000313" key="4">
    <source>
        <dbReference type="Proteomes" id="UP000007886"/>
    </source>
</evidence>
<dbReference type="PANTHER" id="PTHR34001">
    <property type="entry name" value="BLL7405 PROTEIN"/>
    <property type="match status" value="1"/>
</dbReference>
<feature type="signal peptide" evidence="2">
    <location>
        <begin position="1"/>
        <end position="33"/>
    </location>
</feature>
<reference evidence="3 4" key="1">
    <citation type="journal article" date="2012" name="Microbes Environ.">
        <title>Complete genome sequence of Bradyrhizobium sp. S23321: insights into symbiosis evolution in soil oligotrophs.</title>
        <authorList>
            <person name="Okubo T."/>
            <person name="Tsukui T."/>
            <person name="Maita H."/>
            <person name="Okamoto S."/>
            <person name="Oshima K."/>
            <person name="Fujisawa T."/>
            <person name="Saito A."/>
            <person name="Futamata H."/>
            <person name="Hattori R."/>
            <person name="Shimomura Y."/>
            <person name="Haruta S."/>
            <person name="Morimoto S."/>
            <person name="Wang Y."/>
            <person name="Sakai Y."/>
            <person name="Hattori M."/>
            <person name="Aizawa S."/>
            <person name="Nagashima K.V.P."/>
            <person name="Masuda S."/>
            <person name="Hattori T."/>
            <person name="Yamashita A."/>
            <person name="Bao Z."/>
            <person name="Hayatsu M."/>
            <person name="Kajiya-Kanegae H."/>
            <person name="Yoshinaga I."/>
            <person name="Sakamoto K."/>
            <person name="Toyota K."/>
            <person name="Nakao M."/>
            <person name="Kohara M."/>
            <person name="Anda M."/>
            <person name="Niwa R."/>
            <person name="Jung-Hwan P."/>
            <person name="Sameshima-Saito R."/>
            <person name="Tokuda S."/>
            <person name="Yamamoto S."/>
            <person name="Yamamoto S."/>
            <person name="Yokoyama T."/>
            <person name="Akutsu T."/>
            <person name="Nakamura Y."/>
            <person name="Nakahira-Yanaka Y."/>
            <person name="Takada Hoshino Y."/>
            <person name="Hirakawa H."/>
            <person name="Mitsui H."/>
            <person name="Terasawa K."/>
            <person name="Itakura M."/>
            <person name="Sato S."/>
            <person name="Ikeda-Ohtsubo W."/>
            <person name="Sakakura N."/>
            <person name="Kaminuma E."/>
            <person name="Minamisawa K."/>
        </authorList>
    </citation>
    <scope>NUCLEOTIDE SEQUENCE [LARGE SCALE GENOMIC DNA]</scope>
    <source>
        <strain evidence="3 4">S23321</strain>
    </source>
</reference>